<feature type="chain" id="PRO_5014474333" description="DUF5723 domain-containing protein" evidence="1">
    <location>
        <begin position="22"/>
        <end position="450"/>
    </location>
</feature>
<dbReference type="Proteomes" id="UP000236434">
    <property type="component" value="Unassembled WGS sequence"/>
</dbReference>
<protein>
    <recommendedName>
        <fullName evidence="4">DUF5723 domain-containing protein</fullName>
    </recommendedName>
</protein>
<dbReference type="OrthoDB" id="45771at2"/>
<evidence type="ECO:0008006" key="4">
    <source>
        <dbReference type="Google" id="ProtNLM"/>
    </source>
</evidence>
<keyword evidence="1" id="KW-0732">Signal</keyword>
<gene>
    <name evidence="2" type="ORF">X929_03955</name>
</gene>
<feature type="signal peptide" evidence="1">
    <location>
        <begin position="1"/>
        <end position="21"/>
    </location>
</feature>
<accession>A0A2K1P292</accession>
<reference evidence="2 3" key="1">
    <citation type="submission" date="2013-12" db="EMBL/GenBank/DDBJ databases">
        <title>Comparative genomics of Petrotoga isolates.</title>
        <authorList>
            <person name="Nesbo C.L."/>
            <person name="Charchuk R."/>
            <person name="Chow K."/>
        </authorList>
    </citation>
    <scope>NUCLEOTIDE SEQUENCE [LARGE SCALE GENOMIC DNA]</scope>
    <source>
        <strain evidence="2 3">DSM 13574</strain>
    </source>
</reference>
<name>A0A2K1P292_9BACT</name>
<sequence length="450" mass="52431">MKKIYLFSLTILLTIFSFSSANLLTKNDPKYHFKNLGEVYLKYPIYADLNSNPEGFENYIHFSMDLKYESRIMDDFNLPGGWYRSTEINEVLFRDFALENGDLFTFGIKNYYSDYFYAQFIADFRVADTSYFTYENYSLFNLPSLINISLDFPTYSYLSYNKEDLSFLVGRVPLSYGPMKYNLVVSDNSPYYDTLTISYSFNDKLDYDFSVLSMVPLLSKEEYAAMDEEFIAFRNAFYNGLNYTPNEKLFLGISSLNQVVGDLPNPVNMFIKSDAGVYGGYIKIIPFWGINLDTEYAFNYATLSTGYGLGISKTFDFEGAKFKIGVERYEIQDNFFSSEYPYDNLYYRTIALSNEPGARIFFDYPFGFKYGEDSRINSVDLTLAFEKGYFSYIWDHGTNSKGMINSNIFRFLFDTKLGDFEVKWKTLKNGEEEFETFLISYGFEVNFLLP</sequence>
<evidence type="ECO:0000313" key="2">
    <source>
        <dbReference type="EMBL" id="PNR96901.1"/>
    </source>
</evidence>
<evidence type="ECO:0000313" key="3">
    <source>
        <dbReference type="Proteomes" id="UP000236434"/>
    </source>
</evidence>
<proteinExistence type="predicted"/>
<dbReference type="EMBL" id="AZRL01000009">
    <property type="protein sequence ID" value="PNR96901.1"/>
    <property type="molecule type" value="Genomic_DNA"/>
</dbReference>
<comment type="caution">
    <text evidence="2">The sequence shown here is derived from an EMBL/GenBank/DDBJ whole genome shotgun (WGS) entry which is preliminary data.</text>
</comment>
<evidence type="ECO:0000256" key="1">
    <source>
        <dbReference type="SAM" id="SignalP"/>
    </source>
</evidence>
<organism evidence="2 3">
    <name type="scientific">Petrotoga olearia DSM 13574</name>
    <dbReference type="NCBI Taxonomy" id="1122955"/>
    <lineage>
        <taxon>Bacteria</taxon>
        <taxon>Thermotogati</taxon>
        <taxon>Thermotogota</taxon>
        <taxon>Thermotogae</taxon>
        <taxon>Petrotogales</taxon>
        <taxon>Petrotogaceae</taxon>
        <taxon>Petrotoga</taxon>
    </lineage>
</organism>
<dbReference type="AlphaFoldDB" id="A0A2K1P292"/>